<evidence type="ECO:0000313" key="3">
    <source>
        <dbReference type="Proteomes" id="UP001497623"/>
    </source>
</evidence>
<evidence type="ECO:0000256" key="1">
    <source>
        <dbReference type="SAM" id="MobiDB-lite"/>
    </source>
</evidence>
<dbReference type="PANTHER" id="PTHR48011:SF4">
    <property type="entry name" value="MITOGEN-ACTIVATED PROTEIN KINASE KINASE KINASE 19"/>
    <property type="match status" value="1"/>
</dbReference>
<dbReference type="GO" id="GO:0007165">
    <property type="term" value="P:signal transduction"/>
    <property type="evidence" value="ECO:0007669"/>
    <property type="project" value="TreeGrafter"/>
</dbReference>
<organism evidence="2 3">
    <name type="scientific">Meganyctiphanes norvegica</name>
    <name type="common">Northern krill</name>
    <name type="synonym">Thysanopoda norvegica</name>
    <dbReference type="NCBI Taxonomy" id="48144"/>
    <lineage>
        <taxon>Eukaryota</taxon>
        <taxon>Metazoa</taxon>
        <taxon>Ecdysozoa</taxon>
        <taxon>Arthropoda</taxon>
        <taxon>Crustacea</taxon>
        <taxon>Multicrustacea</taxon>
        <taxon>Malacostraca</taxon>
        <taxon>Eumalacostraca</taxon>
        <taxon>Eucarida</taxon>
        <taxon>Euphausiacea</taxon>
        <taxon>Euphausiidae</taxon>
        <taxon>Meganyctiphanes</taxon>
    </lineage>
</organism>
<dbReference type="Gene3D" id="1.10.510.10">
    <property type="entry name" value="Transferase(Phosphotransferase) domain 1"/>
    <property type="match status" value="1"/>
</dbReference>
<dbReference type="SUPFAM" id="SSF56112">
    <property type="entry name" value="Protein kinase-like (PK-like)"/>
    <property type="match status" value="1"/>
</dbReference>
<comment type="caution">
    <text evidence="2">The sequence shown here is derived from an EMBL/GenBank/DDBJ whole genome shotgun (WGS) entry which is preliminary data.</text>
</comment>
<feature type="compositionally biased region" description="Low complexity" evidence="1">
    <location>
        <begin position="73"/>
        <end position="85"/>
    </location>
</feature>
<keyword evidence="3" id="KW-1185">Reference proteome</keyword>
<reference evidence="2 3" key="1">
    <citation type="submission" date="2024-05" db="EMBL/GenBank/DDBJ databases">
        <authorList>
            <person name="Wallberg A."/>
        </authorList>
    </citation>
    <scope>NUCLEOTIDE SEQUENCE [LARGE SCALE GENOMIC DNA]</scope>
</reference>
<sequence length="105" mass="12145">MPKDFPHEGRDFLKKCLDRDPAKRWTCEQLLTHNYFKGFSFKLPDHELDEFERIRRNSSVSGSMLFPQLAASTTTSNGSLSTSSSPDIRQYQARGHRNFDHLPTI</sequence>
<dbReference type="AlphaFoldDB" id="A0AAV2SCT9"/>
<protein>
    <submittedName>
        <fullName evidence="2">Uncharacterized protein</fullName>
    </submittedName>
</protein>
<dbReference type="GO" id="GO:0004672">
    <property type="term" value="F:protein kinase activity"/>
    <property type="evidence" value="ECO:0007669"/>
    <property type="project" value="TreeGrafter"/>
</dbReference>
<gene>
    <name evidence="2" type="ORF">MNOR_LOCUS35026</name>
</gene>
<evidence type="ECO:0000313" key="2">
    <source>
        <dbReference type="EMBL" id="CAL4178483.1"/>
    </source>
</evidence>
<dbReference type="PANTHER" id="PTHR48011">
    <property type="entry name" value="CCR4-NOT TRANSCRIPTIONAL COMPLEX SUBUNIT CAF120-RELATED"/>
    <property type="match status" value="1"/>
</dbReference>
<dbReference type="Proteomes" id="UP001497623">
    <property type="component" value="Unassembled WGS sequence"/>
</dbReference>
<name>A0AAV2SCT9_MEGNR</name>
<feature type="region of interest" description="Disordered" evidence="1">
    <location>
        <begin position="73"/>
        <end position="105"/>
    </location>
</feature>
<proteinExistence type="predicted"/>
<dbReference type="InterPro" id="IPR011009">
    <property type="entry name" value="Kinase-like_dom_sf"/>
</dbReference>
<dbReference type="EMBL" id="CAXKWB010056591">
    <property type="protein sequence ID" value="CAL4178483.1"/>
    <property type="molecule type" value="Genomic_DNA"/>
</dbReference>
<dbReference type="InterPro" id="IPR052751">
    <property type="entry name" value="Plant_MAPKKK"/>
</dbReference>
<accession>A0AAV2SCT9</accession>